<evidence type="ECO:0000313" key="3">
    <source>
        <dbReference type="Proteomes" id="UP000275408"/>
    </source>
</evidence>
<accession>A0A3M6USL5</accession>
<protein>
    <submittedName>
        <fullName evidence="2">Uncharacterized protein</fullName>
    </submittedName>
</protein>
<keyword evidence="3" id="KW-1185">Reference proteome</keyword>
<gene>
    <name evidence="2" type="ORF">pdam_00002415</name>
</gene>
<feature type="compositionally biased region" description="Polar residues" evidence="1">
    <location>
        <begin position="10"/>
        <end position="20"/>
    </location>
</feature>
<proteinExistence type="predicted"/>
<evidence type="ECO:0000256" key="1">
    <source>
        <dbReference type="SAM" id="MobiDB-lite"/>
    </source>
</evidence>
<comment type="caution">
    <text evidence="2">The sequence shown here is derived from an EMBL/GenBank/DDBJ whole genome shotgun (WGS) entry which is preliminary data.</text>
</comment>
<name>A0A3M6USL5_POCDA</name>
<organism evidence="2 3">
    <name type="scientific">Pocillopora damicornis</name>
    <name type="common">Cauliflower coral</name>
    <name type="synonym">Millepora damicornis</name>
    <dbReference type="NCBI Taxonomy" id="46731"/>
    <lineage>
        <taxon>Eukaryota</taxon>
        <taxon>Metazoa</taxon>
        <taxon>Cnidaria</taxon>
        <taxon>Anthozoa</taxon>
        <taxon>Hexacorallia</taxon>
        <taxon>Scleractinia</taxon>
        <taxon>Astrocoeniina</taxon>
        <taxon>Pocilloporidae</taxon>
        <taxon>Pocillopora</taxon>
    </lineage>
</organism>
<dbReference type="AlphaFoldDB" id="A0A3M6USL5"/>
<dbReference type="Proteomes" id="UP000275408">
    <property type="component" value="Unassembled WGS sequence"/>
</dbReference>
<evidence type="ECO:0000313" key="2">
    <source>
        <dbReference type="EMBL" id="RMX56640.1"/>
    </source>
</evidence>
<feature type="region of interest" description="Disordered" evidence="1">
    <location>
        <begin position="1"/>
        <end position="24"/>
    </location>
</feature>
<dbReference type="EMBL" id="RCHS01000826">
    <property type="protein sequence ID" value="RMX56640.1"/>
    <property type="molecule type" value="Genomic_DNA"/>
</dbReference>
<sequence length="113" mass="12049">MGTGLCSDVNALTTEGSTSMEESDLPVLGEEGSELTAFELRSLNPSLCLLVPGTLPSPVFVAVTSLFSTLFRRPFLFESIEGCLFKAEVSFTQAGGHVFELGGRAEQIFPNSI</sequence>
<reference evidence="2 3" key="1">
    <citation type="journal article" date="2018" name="Sci. Rep.">
        <title>Comparative analysis of the Pocillopora damicornis genome highlights role of immune system in coral evolution.</title>
        <authorList>
            <person name="Cunning R."/>
            <person name="Bay R.A."/>
            <person name="Gillette P."/>
            <person name="Baker A.C."/>
            <person name="Traylor-Knowles N."/>
        </authorList>
    </citation>
    <scope>NUCLEOTIDE SEQUENCE [LARGE SCALE GENOMIC DNA]</scope>
    <source>
        <strain evidence="2">RSMAS</strain>
        <tissue evidence="2">Whole animal</tissue>
    </source>
</reference>